<organism evidence="1">
    <name type="scientific">marine sediment metagenome</name>
    <dbReference type="NCBI Taxonomy" id="412755"/>
    <lineage>
        <taxon>unclassified sequences</taxon>
        <taxon>metagenomes</taxon>
        <taxon>ecological metagenomes</taxon>
    </lineage>
</organism>
<feature type="non-terminal residue" evidence="1">
    <location>
        <position position="1"/>
    </location>
</feature>
<comment type="caution">
    <text evidence="1">The sequence shown here is derived from an EMBL/GenBank/DDBJ whole genome shotgun (WGS) entry which is preliminary data.</text>
</comment>
<name>X1PM08_9ZZZZ</name>
<feature type="non-terminal residue" evidence="1">
    <location>
        <position position="209"/>
    </location>
</feature>
<evidence type="ECO:0000313" key="1">
    <source>
        <dbReference type="EMBL" id="GAI56888.1"/>
    </source>
</evidence>
<dbReference type="EMBL" id="BARV01038059">
    <property type="protein sequence ID" value="GAI56888.1"/>
    <property type="molecule type" value="Genomic_DNA"/>
</dbReference>
<reference evidence="1" key="1">
    <citation type="journal article" date="2014" name="Front. Microbiol.">
        <title>High frequency of phylogenetically diverse reductive dehalogenase-homologous genes in deep subseafloor sedimentary metagenomes.</title>
        <authorList>
            <person name="Kawai M."/>
            <person name="Futagami T."/>
            <person name="Toyoda A."/>
            <person name="Takaki Y."/>
            <person name="Nishi S."/>
            <person name="Hori S."/>
            <person name="Arai W."/>
            <person name="Tsubouchi T."/>
            <person name="Morono Y."/>
            <person name="Uchiyama I."/>
            <person name="Ito T."/>
            <person name="Fujiyama A."/>
            <person name="Inagaki F."/>
            <person name="Takami H."/>
        </authorList>
    </citation>
    <scope>NUCLEOTIDE SEQUENCE</scope>
    <source>
        <strain evidence="1">Expedition CK06-06</strain>
    </source>
</reference>
<sequence>YIFYNYGDPGNKVSYAEASFSGAGGGGNITTITKATSAWAGLWGVAGLTFSKNNYDLPAGTNDIVKIIIDDTITSDTTRDLVPLVTVNTSSMVPTELPSGKTNTVQFTIPPPVGLGMIYPNEMFSTTTIKTNYFVYTIYNDGKGSNELLEAVIYISALLNGQVTALSNSWQPGTTSFTNYADRIIINYSGDPLDVQTNDKIYLQVINNV</sequence>
<protein>
    <submittedName>
        <fullName evidence="1">Uncharacterized protein</fullName>
    </submittedName>
</protein>
<proteinExistence type="predicted"/>
<accession>X1PM08</accession>
<gene>
    <name evidence="1" type="ORF">S06H3_58736</name>
</gene>
<dbReference type="AlphaFoldDB" id="X1PM08"/>